<comment type="caution">
    <text evidence="5">The sequence shown here is derived from an EMBL/GenBank/DDBJ whole genome shotgun (WGS) entry which is preliminary data.</text>
</comment>
<name>A0A261TV57_9BORD</name>
<dbReference type="SUPFAM" id="SSF51556">
    <property type="entry name" value="Metallo-dependent hydrolases"/>
    <property type="match status" value="1"/>
</dbReference>
<dbReference type="Gene3D" id="3.20.20.140">
    <property type="entry name" value="Metal-dependent hydrolases"/>
    <property type="match status" value="1"/>
</dbReference>
<evidence type="ECO:0000256" key="3">
    <source>
        <dbReference type="ARBA" id="ARBA00022801"/>
    </source>
</evidence>
<comment type="similarity">
    <text evidence="1">Belongs to the metallo-dependent hydrolases superfamily. TatD-type hydrolase family.</text>
</comment>
<dbReference type="PANTHER" id="PTHR46124">
    <property type="entry name" value="D-AMINOACYL-TRNA DEACYLASE"/>
    <property type="match status" value="1"/>
</dbReference>
<evidence type="ECO:0000256" key="1">
    <source>
        <dbReference type="ARBA" id="ARBA00009275"/>
    </source>
</evidence>
<feature type="binding site" evidence="4">
    <location>
        <position position="6"/>
    </location>
    <ligand>
        <name>a divalent metal cation</name>
        <dbReference type="ChEBI" id="CHEBI:60240"/>
        <label>1</label>
    </ligand>
</feature>
<dbReference type="InterPro" id="IPR032466">
    <property type="entry name" value="Metal_Hydrolase"/>
</dbReference>
<reference evidence="5 6" key="1">
    <citation type="submission" date="2017-05" db="EMBL/GenBank/DDBJ databases">
        <title>Complete and WGS of Bordetella genogroups.</title>
        <authorList>
            <person name="Spilker T."/>
            <person name="LiPuma J."/>
        </authorList>
    </citation>
    <scope>NUCLEOTIDE SEQUENCE [LARGE SCALE GENOMIC DNA]</scope>
    <source>
        <strain evidence="5 6">AU10456</strain>
    </source>
</reference>
<evidence type="ECO:0000313" key="6">
    <source>
        <dbReference type="Proteomes" id="UP000216913"/>
    </source>
</evidence>
<dbReference type="OrthoDB" id="9810005at2"/>
<dbReference type="PIRSF" id="PIRSF005902">
    <property type="entry name" value="DNase_TatD"/>
    <property type="match status" value="1"/>
</dbReference>
<dbReference type="InterPro" id="IPR018228">
    <property type="entry name" value="DNase_TatD-rel_CS"/>
</dbReference>
<keyword evidence="3" id="KW-0378">Hydrolase</keyword>
<gene>
    <name evidence="5" type="ORF">CAL25_06225</name>
</gene>
<dbReference type="RefSeq" id="WP_094799074.1">
    <property type="nucleotide sequence ID" value="NZ_NEVP01000004.1"/>
</dbReference>
<feature type="binding site" evidence="4">
    <location>
        <position position="136"/>
    </location>
    <ligand>
        <name>a divalent metal cation</name>
        <dbReference type="ChEBI" id="CHEBI:60240"/>
        <label>2</label>
    </ligand>
</feature>
<dbReference type="Pfam" id="PF01026">
    <property type="entry name" value="TatD_DNase"/>
    <property type="match status" value="1"/>
</dbReference>
<evidence type="ECO:0000313" key="5">
    <source>
        <dbReference type="EMBL" id="OZI53568.1"/>
    </source>
</evidence>
<keyword evidence="2 4" id="KW-0479">Metal-binding</keyword>
<sequence length="274" mass="29767">MFIDTHCHLDAAEFDPDRLDVAHAAQDAGVGAIVIPAIEAANFETVATLAGQFEGGTYALGIHPLYVARAHDADLDVLRRAIEAALPDPRFVAIGEIGLDFFVKDIASGAPRERQERFYAAQLGLAAEYGLPVLLHVRRSQDILLKYLRRQRDLVGGIAHAFNGSAQQAQAFVEHGFALGMGGAMTFERALQIRRHATDIPLEHLVLETDSPDIPPAWLHEPDRRNTPAHLPRIGAVLAELRGADVAEIEAGTTAAARRVLPRLDAWLAGRDAH</sequence>
<feature type="binding site" evidence="4">
    <location>
        <position position="210"/>
    </location>
    <ligand>
        <name>a divalent metal cation</name>
        <dbReference type="ChEBI" id="CHEBI:60240"/>
        <label>1</label>
    </ligand>
</feature>
<proteinExistence type="inferred from homology"/>
<dbReference type="AlphaFoldDB" id="A0A261TV57"/>
<feature type="binding site" evidence="4">
    <location>
        <position position="160"/>
    </location>
    <ligand>
        <name>a divalent metal cation</name>
        <dbReference type="ChEBI" id="CHEBI:60240"/>
        <label>2</label>
    </ligand>
</feature>
<accession>A0A261TV57</accession>
<dbReference type="Proteomes" id="UP000216913">
    <property type="component" value="Unassembled WGS sequence"/>
</dbReference>
<dbReference type="GO" id="GO:0016788">
    <property type="term" value="F:hydrolase activity, acting on ester bonds"/>
    <property type="evidence" value="ECO:0007669"/>
    <property type="project" value="InterPro"/>
</dbReference>
<dbReference type="PANTHER" id="PTHR46124:SF2">
    <property type="entry name" value="D-AMINOACYL-TRNA DEACYLASE"/>
    <property type="match status" value="1"/>
</dbReference>
<dbReference type="PROSITE" id="PS01137">
    <property type="entry name" value="TATD_1"/>
    <property type="match status" value="1"/>
</dbReference>
<keyword evidence="6" id="KW-1185">Reference proteome</keyword>
<organism evidence="5 6">
    <name type="scientific">Bordetella genomosp. 5</name>
    <dbReference type="NCBI Taxonomy" id="1395608"/>
    <lineage>
        <taxon>Bacteria</taxon>
        <taxon>Pseudomonadati</taxon>
        <taxon>Pseudomonadota</taxon>
        <taxon>Betaproteobacteria</taxon>
        <taxon>Burkholderiales</taxon>
        <taxon>Alcaligenaceae</taxon>
        <taxon>Bordetella</taxon>
    </lineage>
</organism>
<protein>
    <submittedName>
        <fullName evidence="5">DNAase</fullName>
    </submittedName>
</protein>
<dbReference type="EMBL" id="NEVP01000004">
    <property type="protein sequence ID" value="OZI53568.1"/>
    <property type="molecule type" value="Genomic_DNA"/>
</dbReference>
<dbReference type="FunFam" id="3.20.20.140:FF:000005">
    <property type="entry name" value="TatD family hydrolase"/>
    <property type="match status" value="1"/>
</dbReference>
<evidence type="ECO:0000256" key="4">
    <source>
        <dbReference type="PIRSR" id="PIRSR005902-1"/>
    </source>
</evidence>
<feature type="binding site" evidence="4">
    <location>
        <position position="96"/>
    </location>
    <ligand>
        <name>a divalent metal cation</name>
        <dbReference type="ChEBI" id="CHEBI:60240"/>
        <label>1</label>
    </ligand>
</feature>
<evidence type="ECO:0000256" key="2">
    <source>
        <dbReference type="ARBA" id="ARBA00022723"/>
    </source>
</evidence>
<dbReference type="GO" id="GO:0046872">
    <property type="term" value="F:metal ion binding"/>
    <property type="evidence" value="ECO:0007669"/>
    <property type="project" value="UniProtKB-KW"/>
</dbReference>
<feature type="binding site" evidence="4">
    <location>
        <position position="8"/>
    </location>
    <ligand>
        <name>a divalent metal cation</name>
        <dbReference type="ChEBI" id="CHEBI:60240"/>
        <label>1</label>
    </ligand>
</feature>
<dbReference type="CDD" id="cd01310">
    <property type="entry name" value="TatD_DNAse"/>
    <property type="match status" value="1"/>
</dbReference>
<dbReference type="InterPro" id="IPR001130">
    <property type="entry name" value="TatD-like"/>
</dbReference>